<evidence type="ECO:0000313" key="20">
    <source>
        <dbReference type="Ensembl" id="ENSAPOP00000018712.1"/>
    </source>
</evidence>
<evidence type="ECO:0000256" key="10">
    <source>
        <dbReference type="ARBA" id="ARBA00023098"/>
    </source>
</evidence>
<dbReference type="PANTHER" id="PTHR10383:SF16">
    <property type="entry name" value="SERINE INCORPORATOR 5"/>
    <property type="match status" value="1"/>
</dbReference>
<evidence type="ECO:0000256" key="18">
    <source>
        <dbReference type="ARBA" id="ARBA00024631"/>
    </source>
</evidence>
<evidence type="ECO:0000256" key="17">
    <source>
        <dbReference type="ARBA" id="ARBA00024615"/>
    </source>
</evidence>
<dbReference type="AlphaFoldDB" id="A0A3Q1FSW3"/>
<dbReference type="Proteomes" id="UP000257200">
    <property type="component" value="Unplaced"/>
</dbReference>
<keyword evidence="6" id="KW-0399">Innate immunity</keyword>
<comment type="catalytic activity">
    <reaction evidence="18">
        <text>a 1,2-diacyl-sn-glycero-3-phosphocholine(in) = a 1,2-diacyl-sn-glycero-3-phosphocholine(out)</text>
        <dbReference type="Rhea" id="RHEA:38571"/>
        <dbReference type="ChEBI" id="CHEBI:57643"/>
    </reaction>
</comment>
<evidence type="ECO:0000256" key="15">
    <source>
        <dbReference type="ARBA" id="ARBA00023264"/>
    </source>
</evidence>
<evidence type="ECO:0000256" key="1">
    <source>
        <dbReference type="ARBA" id="ARBA00004651"/>
    </source>
</evidence>
<evidence type="ECO:0000313" key="21">
    <source>
        <dbReference type="Proteomes" id="UP000257200"/>
    </source>
</evidence>
<dbReference type="GO" id="GO:0051607">
    <property type="term" value="P:defense response to virus"/>
    <property type="evidence" value="ECO:0007669"/>
    <property type="project" value="UniProtKB-KW"/>
</dbReference>
<sequence length="251" mass="28383">MGLFYTHPEACLLNKVFLGINGSLCLIVSLLAISPCIQKLQPTSGLLQPGVISVYVMYLTFSAFTSKPKESEYEQTHSLYQPMRQSVCASVCVCSSGTSFQLSGDLYVFFTLQRARCCFCFGDDTGEENQIVCPTTTPYFLCPNPPSSQGICICPRYSYFHFVFFLGSLYVMMTVTNWFQSLHEGHTTLILWMWPSRSSDARPRDHHTPSFTLKHNPTLPSAFQMEDYLLPFVLYASLYLTLFSNVKLLIP</sequence>
<dbReference type="Ensembl" id="ENSAPOT00000017894.1">
    <property type="protein sequence ID" value="ENSAPOP00000010571.1"/>
    <property type="gene ID" value="ENSAPOG00000013057.1"/>
</dbReference>
<evidence type="ECO:0000256" key="6">
    <source>
        <dbReference type="ARBA" id="ARBA00022588"/>
    </source>
</evidence>
<evidence type="ECO:0000256" key="11">
    <source>
        <dbReference type="ARBA" id="ARBA00023118"/>
    </source>
</evidence>
<evidence type="ECO:0000256" key="7">
    <source>
        <dbReference type="ARBA" id="ARBA00022692"/>
    </source>
</evidence>
<keyword evidence="14" id="KW-0594">Phospholipid biosynthesis</keyword>
<evidence type="ECO:0000256" key="8">
    <source>
        <dbReference type="ARBA" id="ARBA00022859"/>
    </source>
</evidence>
<evidence type="ECO:0000256" key="5">
    <source>
        <dbReference type="ARBA" id="ARBA00022516"/>
    </source>
</evidence>
<keyword evidence="8" id="KW-0391">Immunity</keyword>
<dbReference type="Ensembl" id="ENSAPOT00000028380.1">
    <property type="protein sequence ID" value="ENSAPOP00000018712.1"/>
    <property type="gene ID" value="ENSAPOG00000022078.1"/>
</dbReference>
<organism evidence="20 21">
    <name type="scientific">Acanthochromis polyacanthus</name>
    <name type="common">spiny chromis</name>
    <dbReference type="NCBI Taxonomy" id="80966"/>
    <lineage>
        <taxon>Eukaryota</taxon>
        <taxon>Metazoa</taxon>
        <taxon>Chordata</taxon>
        <taxon>Craniata</taxon>
        <taxon>Vertebrata</taxon>
        <taxon>Euteleostomi</taxon>
        <taxon>Actinopterygii</taxon>
        <taxon>Neopterygii</taxon>
        <taxon>Teleostei</taxon>
        <taxon>Neoteleostei</taxon>
        <taxon>Acanthomorphata</taxon>
        <taxon>Ovalentaria</taxon>
        <taxon>Pomacentridae</taxon>
        <taxon>Acanthochromis</taxon>
    </lineage>
</organism>
<keyword evidence="13" id="KW-0325">Glycoprotein</keyword>
<evidence type="ECO:0000256" key="14">
    <source>
        <dbReference type="ARBA" id="ARBA00023209"/>
    </source>
</evidence>
<feature type="transmembrane region" description="Helical" evidence="19">
    <location>
        <begin position="12"/>
        <end position="34"/>
    </location>
</feature>
<keyword evidence="10" id="KW-0443">Lipid metabolism</keyword>
<protein>
    <recommendedName>
        <fullName evidence="3">Serine incorporator 5</fullName>
    </recommendedName>
</protein>
<keyword evidence="21" id="KW-1185">Reference proteome</keyword>
<comment type="catalytic activity">
    <reaction evidence="17">
        <text>a 1,2-diacyl-sn-glycero-3-phosphoethanolamine(in) = a 1,2-diacyl-sn-glycero-3-phosphoethanolamine(out)</text>
        <dbReference type="Rhea" id="RHEA:38895"/>
        <dbReference type="ChEBI" id="CHEBI:64612"/>
    </reaction>
</comment>
<reference evidence="20" key="1">
    <citation type="submission" date="2025-05" db="UniProtKB">
        <authorList>
            <consortium name="Ensembl"/>
        </authorList>
    </citation>
    <scope>IDENTIFICATION</scope>
</reference>
<dbReference type="GO" id="GO:0005886">
    <property type="term" value="C:plasma membrane"/>
    <property type="evidence" value="ECO:0007669"/>
    <property type="project" value="UniProtKB-SubCell"/>
</dbReference>
<dbReference type="GeneTree" id="ENSGT01030000234623"/>
<evidence type="ECO:0000256" key="12">
    <source>
        <dbReference type="ARBA" id="ARBA00023136"/>
    </source>
</evidence>
<feature type="transmembrane region" description="Helical" evidence="19">
    <location>
        <begin position="46"/>
        <end position="64"/>
    </location>
</feature>
<comment type="similarity">
    <text evidence="2">Belongs to the TDE1 family.</text>
</comment>
<keyword evidence="5" id="KW-0444">Lipid biosynthesis</keyword>
<evidence type="ECO:0000256" key="4">
    <source>
        <dbReference type="ARBA" id="ARBA00022475"/>
    </source>
</evidence>
<keyword evidence="4" id="KW-1003">Cell membrane</keyword>
<dbReference type="Pfam" id="PF03348">
    <property type="entry name" value="Serinc"/>
    <property type="match status" value="2"/>
</dbReference>
<evidence type="ECO:0000256" key="19">
    <source>
        <dbReference type="SAM" id="Phobius"/>
    </source>
</evidence>
<comment type="subcellular location">
    <subcellularLocation>
        <location evidence="1">Cell membrane</location>
        <topology evidence="1">Multi-pass membrane protein</topology>
    </subcellularLocation>
</comment>
<dbReference type="GO" id="GO:0008654">
    <property type="term" value="P:phospholipid biosynthetic process"/>
    <property type="evidence" value="ECO:0007669"/>
    <property type="project" value="UniProtKB-KW"/>
</dbReference>
<feature type="transmembrane region" description="Helical" evidence="19">
    <location>
        <begin position="228"/>
        <end position="250"/>
    </location>
</feature>
<proteinExistence type="inferred from homology"/>
<feature type="transmembrane region" description="Helical" evidence="19">
    <location>
        <begin position="159"/>
        <end position="179"/>
    </location>
</feature>
<comment type="catalytic activity">
    <reaction evidence="16">
        <text>a 1,2-diacyl-sn-glycero-3-phospho-L-serine(in) = a 1,2-diacyl-sn-glycero-3-phospho-L-serine(out)</text>
        <dbReference type="Rhea" id="RHEA:38663"/>
        <dbReference type="ChEBI" id="CHEBI:57262"/>
    </reaction>
</comment>
<evidence type="ECO:0000256" key="3">
    <source>
        <dbReference type="ARBA" id="ARBA00021252"/>
    </source>
</evidence>
<dbReference type="InterPro" id="IPR005016">
    <property type="entry name" value="TDE1/TMS"/>
</dbReference>
<keyword evidence="9 19" id="KW-1133">Transmembrane helix</keyword>
<keyword evidence="12 19" id="KW-0472">Membrane</keyword>
<name>A0A3Q1FSW3_9TELE</name>
<evidence type="ECO:0000256" key="16">
    <source>
        <dbReference type="ARBA" id="ARBA00024479"/>
    </source>
</evidence>
<keyword evidence="7 19" id="KW-0812">Transmembrane</keyword>
<keyword evidence="15" id="KW-1208">Phospholipid metabolism</keyword>
<dbReference type="GO" id="GO:0045087">
    <property type="term" value="P:innate immune response"/>
    <property type="evidence" value="ECO:0007669"/>
    <property type="project" value="UniProtKB-KW"/>
</dbReference>
<dbReference type="PANTHER" id="PTHR10383">
    <property type="entry name" value="SERINE INCORPORATOR"/>
    <property type="match status" value="1"/>
</dbReference>
<evidence type="ECO:0000256" key="2">
    <source>
        <dbReference type="ARBA" id="ARBA00006665"/>
    </source>
</evidence>
<evidence type="ECO:0000256" key="13">
    <source>
        <dbReference type="ARBA" id="ARBA00023180"/>
    </source>
</evidence>
<accession>A0A3Q1FSW3</accession>
<evidence type="ECO:0000256" key="9">
    <source>
        <dbReference type="ARBA" id="ARBA00022989"/>
    </source>
</evidence>
<keyword evidence="11" id="KW-0051">Antiviral defense</keyword>